<feature type="region of interest" description="Disordered" evidence="1">
    <location>
        <begin position="1"/>
        <end position="22"/>
    </location>
</feature>
<dbReference type="EMBL" id="RKMK01000022">
    <property type="protein sequence ID" value="RXG92828.1"/>
    <property type="molecule type" value="Genomic_DNA"/>
</dbReference>
<feature type="region of interest" description="Disordered" evidence="1">
    <location>
        <begin position="43"/>
        <end position="93"/>
    </location>
</feature>
<organism evidence="2 3">
    <name type="scientific">Bradyrhizobium zhanjiangense</name>
    <dbReference type="NCBI Taxonomy" id="1325107"/>
    <lineage>
        <taxon>Bacteria</taxon>
        <taxon>Pseudomonadati</taxon>
        <taxon>Pseudomonadota</taxon>
        <taxon>Alphaproteobacteria</taxon>
        <taxon>Hyphomicrobiales</taxon>
        <taxon>Nitrobacteraceae</taxon>
        <taxon>Bradyrhizobium</taxon>
    </lineage>
</organism>
<dbReference type="Proteomes" id="UP000290174">
    <property type="component" value="Unassembled WGS sequence"/>
</dbReference>
<feature type="compositionally biased region" description="Basic and acidic residues" evidence="1">
    <location>
        <begin position="7"/>
        <end position="16"/>
    </location>
</feature>
<evidence type="ECO:0000313" key="3">
    <source>
        <dbReference type="Proteomes" id="UP000290174"/>
    </source>
</evidence>
<name>A0A4V1KVY5_9BRAD</name>
<accession>A0A4V1KVY5</accession>
<comment type="caution">
    <text evidence="2">The sequence shown here is derived from an EMBL/GenBank/DDBJ whole genome shotgun (WGS) entry which is preliminary data.</text>
</comment>
<protein>
    <submittedName>
        <fullName evidence="2">Uncharacterized protein</fullName>
    </submittedName>
</protein>
<dbReference type="AlphaFoldDB" id="A0A4V1KVY5"/>
<dbReference type="RefSeq" id="WP_128934328.1">
    <property type="nucleotide sequence ID" value="NZ_CP022221.1"/>
</dbReference>
<reference evidence="2 3" key="1">
    <citation type="submission" date="2018-11" db="EMBL/GenBank/DDBJ databases">
        <title>Bradyrhizobium sp. nov., isolated from effective nodules of peanut in China.</title>
        <authorList>
            <person name="Li Y."/>
        </authorList>
    </citation>
    <scope>NUCLEOTIDE SEQUENCE [LARGE SCALE GENOMIC DNA]</scope>
    <source>
        <strain evidence="2 3">CCBAU 51770</strain>
    </source>
</reference>
<evidence type="ECO:0000256" key="1">
    <source>
        <dbReference type="SAM" id="MobiDB-lite"/>
    </source>
</evidence>
<sequence length="313" mass="31479">MAASEQNNRRAEKAEIARNITTEETVAFMTALVAFLKEAEAAGHHGSSEAQPVDLPSTPAHLGDPTPAETMPGDHQPMSGDQHADASAPPADATSTALHMDVADVAVSHADGGVEVAATRDIPVSATAPADSHAAAPIAPVASDHSGGISTSSTHADVATSVSIDPASSLHELGSTITNLVDTSLAAVSHTLDSLSTTVTQLTSAVTGTIGQLTDSVTDLVGGLLHSVGGDTHDASAPDLFNALVTDIVSTPPASHHDGATTHHADISGLDTAGAVPMAALPPLTMHLGFLGQPSDSHDIHDGAFSALGVHHF</sequence>
<evidence type="ECO:0000313" key="2">
    <source>
        <dbReference type="EMBL" id="RXG92828.1"/>
    </source>
</evidence>
<proteinExistence type="predicted"/>
<gene>
    <name evidence="2" type="ORF">EAS61_22720</name>
</gene>